<dbReference type="AlphaFoldDB" id="A0A847S361"/>
<keyword evidence="3 6" id="KW-0812">Transmembrane</keyword>
<dbReference type="RefSeq" id="WP_168875275.1">
    <property type="nucleotide sequence ID" value="NZ_JABAIM010000001.1"/>
</dbReference>
<feature type="transmembrane region" description="Helical" evidence="6">
    <location>
        <begin position="104"/>
        <end position="121"/>
    </location>
</feature>
<gene>
    <name evidence="8" type="ORF">HF682_00335</name>
</gene>
<dbReference type="InterPro" id="IPR003841">
    <property type="entry name" value="Na/Pi_transpt"/>
</dbReference>
<evidence type="ECO:0000313" key="9">
    <source>
        <dbReference type="Proteomes" id="UP000587991"/>
    </source>
</evidence>
<evidence type="ECO:0000313" key="8">
    <source>
        <dbReference type="EMBL" id="NLR73607.1"/>
    </source>
</evidence>
<dbReference type="PANTHER" id="PTHR10010:SF46">
    <property type="entry name" value="SODIUM-DEPENDENT PHOSPHATE TRANSPORT PROTEIN 2B"/>
    <property type="match status" value="1"/>
</dbReference>
<evidence type="ECO:0000256" key="2">
    <source>
        <dbReference type="ARBA" id="ARBA00022475"/>
    </source>
</evidence>
<feature type="transmembrane region" description="Helical" evidence="6">
    <location>
        <begin position="133"/>
        <end position="155"/>
    </location>
</feature>
<reference evidence="8 9" key="1">
    <citation type="submission" date="2020-04" db="EMBL/GenBank/DDBJ databases">
        <title>Draft genome of Leeia sp. IMCC25680.</title>
        <authorList>
            <person name="Song J."/>
            <person name="Cho J.-C."/>
        </authorList>
    </citation>
    <scope>NUCLEOTIDE SEQUENCE [LARGE SCALE GENOMIC DNA]</scope>
    <source>
        <strain evidence="8 9">IMCC25680</strain>
    </source>
</reference>
<keyword evidence="2" id="KW-1003">Cell membrane</keyword>
<dbReference type="PANTHER" id="PTHR10010">
    <property type="entry name" value="SOLUTE CARRIER FAMILY 34 SODIUM PHOSPHATE , MEMBER 2-RELATED"/>
    <property type="match status" value="1"/>
</dbReference>
<comment type="caution">
    <text evidence="8">The sequence shown here is derived from an EMBL/GenBank/DDBJ whole genome shotgun (WGS) entry which is preliminary data.</text>
</comment>
<feature type="domain" description="PhoU" evidence="7">
    <location>
        <begin position="341"/>
        <end position="419"/>
    </location>
</feature>
<evidence type="ECO:0000256" key="1">
    <source>
        <dbReference type="ARBA" id="ARBA00004651"/>
    </source>
</evidence>
<dbReference type="InterPro" id="IPR026022">
    <property type="entry name" value="PhoU_dom"/>
</dbReference>
<evidence type="ECO:0000256" key="4">
    <source>
        <dbReference type="ARBA" id="ARBA00022989"/>
    </source>
</evidence>
<dbReference type="InterPro" id="IPR038078">
    <property type="entry name" value="PhoU-like_sf"/>
</dbReference>
<dbReference type="GO" id="GO:0044341">
    <property type="term" value="P:sodium-dependent phosphate transport"/>
    <property type="evidence" value="ECO:0007669"/>
    <property type="project" value="InterPro"/>
</dbReference>
<feature type="transmembrane region" description="Helical" evidence="6">
    <location>
        <begin position="281"/>
        <end position="298"/>
    </location>
</feature>
<feature type="domain" description="PhoU" evidence="7">
    <location>
        <begin position="445"/>
        <end position="528"/>
    </location>
</feature>
<feature type="transmembrane region" description="Helical" evidence="6">
    <location>
        <begin position="47"/>
        <end position="73"/>
    </location>
</feature>
<dbReference type="GO" id="GO:0005886">
    <property type="term" value="C:plasma membrane"/>
    <property type="evidence" value="ECO:0007669"/>
    <property type="project" value="UniProtKB-SubCell"/>
</dbReference>
<feature type="transmembrane region" description="Helical" evidence="6">
    <location>
        <begin position="175"/>
        <end position="196"/>
    </location>
</feature>
<dbReference type="Proteomes" id="UP000587991">
    <property type="component" value="Unassembled WGS sequence"/>
</dbReference>
<keyword evidence="5 6" id="KW-0472">Membrane</keyword>
<dbReference type="SUPFAM" id="SSF109755">
    <property type="entry name" value="PhoU-like"/>
    <property type="match status" value="1"/>
</dbReference>
<accession>A0A847S361</accession>
<evidence type="ECO:0000256" key="6">
    <source>
        <dbReference type="SAM" id="Phobius"/>
    </source>
</evidence>
<dbReference type="Pfam" id="PF01895">
    <property type="entry name" value="PhoU"/>
    <property type="match status" value="2"/>
</dbReference>
<dbReference type="InterPro" id="IPR004633">
    <property type="entry name" value="NaPi_cotrn-rel/YqeW-like"/>
</dbReference>
<comment type="subcellular location">
    <subcellularLocation>
        <location evidence="1">Cell membrane</location>
        <topology evidence="1">Multi-pass membrane protein</topology>
    </subcellularLocation>
</comment>
<feature type="transmembrane region" description="Helical" evidence="6">
    <location>
        <begin position="239"/>
        <end position="260"/>
    </location>
</feature>
<dbReference type="EMBL" id="JABAIM010000001">
    <property type="protein sequence ID" value="NLR73607.1"/>
    <property type="molecule type" value="Genomic_DNA"/>
</dbReference>
<proteinExistence type="predicted"/>
<evidence type="ECO:0000259" key="7">
    <source>
        <dbReference type="Pfam" id="PF01895"/>
    </source>
</evidence>
<organism evidence="8 9">
    <name type="scientific">Leeia aquatica</name>
    <dbReference type="NCBI Taxonomy" id="2725557"/>
    <lineage>
        <taxon>Bacteria</taxon>
        <taxon>Pseudomonadati</taxon>
        <taxon>Pseudomonadota</taxon>
        <taxon>Betaproteobacteria</taxon>
        <taxon>Neisseriales</taxon>
        <taxon>Leeiaceae</taxon>
        <taxon>Leeia</taxon>
    </lineage>
</organism>
<keyword evidence="9" id="KW-1185">Reference proteome</keyword>
<sequence length="567" mass="62337">MLTLLNLFGAVALLIWGTHMVQTGILRAWGVPLRRWLGHSVNHKGTAFLSGLTMTALIQSGTATTLMMSAFVAQGLIQTHAAMAVVLGADVGSSLIAQAFSLRITWISPLLIFIGVALFRADRTTTSRNAGRAAIGLGLMMLALQLIGHTMLPISHSPIIQQIFKTLTGDLLLDMALAALLTLLAHSSLAIVLLIVSLVGSESISPGLGFALVLGANLGSAMTPMLSSSGTGNAARRVPLANLIFKLSACVLVMPFLRYLPEWLALLDDDPARQMLHFHTLFNLATAVLFIGLTGPVAKLTERILPNSASSDDPAQPRYLDPNVINTPEVAVSCAAREALRIGDLIDQMLRHSQQVLCQNEEKLVRPVEQMESGVDSLYKAIKFYLMQVNREELSTVENQRWADIISLTINLEHIGDIIDKNLMDLARRKIRGQLSFSESGNEEIRELHDRLINNLRLGLNLFMHPDVKNAQRLLEEKSRFNELERLYAENHLQRLTNNMLPSVETSALHLDVIRDLRRINSHVCALAYPILDAAGMLTKNRLRQQNLEPEVAGPAKSRRRSLKGST</sequence>
<evidence type="ECO:0000256" key="5">
    <source>
        <dbReference type="ARBA" id="ARBA00023136"/>
    </source>
</evidence>
<evidence type="ECO:0000256" key="3">
    <source>
        <dbReference type="ARBA" id="ARBA00022692"/>
    </source>
</evidence>
<feature type="transmembrane region" description="Helical" evidence="6">
    <location>
        <begin position="208"/>
        <end position="227"/>
    </location>
</feature>
<protein>
    <submittedName>
        <fullName evidence="8">Na/Pi cotransporter family protein</fullName>
    </submittedName>
</protein>
<dbReference type="Pfam" id="PF02690">
    <property type="entry name" value="Na_Pi_cotrans"/>
    <property type="match status" value="2"/>
</dbReference>
<dbReference type="NCBIfam" id="TIGR00704">
    <property type="entry name" value="NaPi_cotrn_rel"/>
    <property type="match status" value="1"/>
</dbReference>
<dbReference type="Gene3D" id="1.20.58.220">
    <property type="entry name" value="Phosphate transport system protein phou homolog 2, domain 2"/>
    <property type="match status" value="1"/>
</dbReference>
<dbReference type="GO" id="GO:0005436">
    <property type="term" value="F:sodium:phosphate symporter activity"/>
    <property type="evidence" value="ECO:0007669"/>
    <property type="project" value="InterPro"/>
</dbReference>
<dbReference type="NCBIfam" id="NF037997">
    <property type="entry name" value="Na_Pi_symport"/>
    <property type="match status" value="1"/>
</dbReference>
<name>A0A847S361_9NEIS</name>
<keyword evidence="4 6" id="KW-1133">Transmembrane helix</keyword>